<accession>A0A382G1T4</accession>
<evidence type="ECO:0000313" key="1">
    <source>
        <dbReference type="EMBL" id="SVB69238.1"/>
    </source>
</evidence>
<gene>
    <name evidence="1" type="ORF">METZ01_LOCUS222092</name>
</gene>
<protein>
    <submittedName>
        <fullName evidence="1">Uncharacterized protein</fullName>
    </submittedName>
</protein>
<proteinExistence type="predicted"/>
<dbReference type="EMBL" id="UINC01053114">
    <property type="protein sequence ID" value="SVB69238.1"/>
    <property type="molecule type" value="Genomic_DNA"/>
</dbReference>
<organism evidence="1">
    <name type="scientific">marine metagenome</name>
    <dbReference type="NCBI Taxonomy" id="408172"/>
    <lineage>
        <taxon>unclassified sequences</taxon>
        <taxon>metagenomes</taxon>
        <taxon>ecological metagenomes</taxon>
    </lineage>
</organism>
<feature type="non-terminal residue" evidence="1">
    <location>
        <position position="38"/>
    </location>
</feature>
<name>A0A382G1T4_9ZZZZ</name>
<dbReference type="AlphaFoldDB" id="A0A382G1T4"/>
<sequence length="38" mass="4465">MPEIKVQQHINEENSVHVKSFDMPFGDMVMFMVKWAIA</sequence>
<reference evidence="1" key="1">
    <citation type="submission" date="2018-05" db="EMBL/GenBank/DDBJ databases">
        <authorList>
            <person name="Lanie J.A."/>
            <person name="Ng W.-L."/>
            <person name="Kazmierczak K.M."/>
            <person name="Andrzejewski T.M."/>
            <person name="Davidsen T.M."/>
            <person name="Wayne K.J."/>
            <person name="Tettelin H."/>
            <person name="Glass J.I."/>
            <person name="Rusch D."/>
            <person name="Podicherti R."/>
            <person name="Tsui H.-C.T."/>
            <person name="Winkler M.E."/>
        </authorList>
    </citation>
    <scope>NUCLEOTIDE SEQUENCE</scope>
</reference>